<keyword evidence="9" id="KW-1185">Reference proteome</keyword>
<dbReference type="GeneID" id="112139220"/>
<reference evidence="8" key="1">
    <citation type="submission" date="2025-08" db="UniProtKB">
        <authorList>
            <consortium name="Ensembl"/>
        </authorList>
    </citation>
    <scope>IDENTIFICATION</scope>
</reference>
<dbReference type="InterPro" id="IPR046347">
    <property type="entry name" value="bZIP_sf"/>
</dbReference>
<dbReference type="InterPro" id="IPR010533">
    <property type="entry name" value="Vert_IL3-reg_TF"/>
</dbReference>
<dbReference type="InterPro" id="IPR047106">
    <property type="entry name" value="NFIL3-like_bZIP"/>
</dbReference>
<dbReference type="PANTHER" id="PTHR15284:SF1">
    <property type="entry name" value="NUCLEAR FACTOR INTERLEUKIN-3-REGULATED PROTEIN"/>
    <property type="match status" value="1"/>
</dbReference>
<feature type="domain" description="BZIP" evidence="7">
    <location>
        <begin position="58"/>
        <end position="108"/>
    </location>
</feature>
<dbReference type="Pfam" id="PF07716">
    <property type="entry name" value="bZIP_2"/>
    <property type="match status" value="1"/>
</dbReference>
<evidence type="ECO:0000256" key="6">
    <source>
        <dbReference type="SAM" id="MobiDB-lite"/>
    </source>
</evidence>
<dbReference type="Pfam" id="PF06529">
    <property type="entry name" value="Vert_IL3-reg_TF"/>
    <property type="match status" value="1"/>
</dbReference>
<dbReference type="RefSeq" id="XP_024117715.1">
    <property type="nucleotide sequence ID" value="XM_024261947.2"/>
</dbReference>
<dbReference type="CTD" id="4783"/>
<dbReference type="InterPro" id="IPR047229">
    <property type="entry name" value="NFIL3-like"/>
</dbReference>
<comment type="similarity">
    <text evidence="1">Belongs to the bZIP family. NFIL3 subfamily.</text>
</comment>
<reference evidence="8" key="2">
    <citation type="submission" date="2025-09" db="UniProtKB">
        <authorList>
            <consortium name="Ensembl"/>
        </authorList>
    </citation>
    <scope>IDENTIFICATION</scope>
</reference>
<feature type="compositionally biased region" description="Low complexity" evidence="6">
    <location>
        <begin position="341"/>
        <end position="354"/>
    </location>
</feature>
<evidence type="ECO:0000259" key="7">
    <source>
        <dbReference type="PROSITE" id="PS50217"/>
    </source>
</evidence>
<dbReference type="GeneTree" id="ENSGT00940000160540"/>
<feature type="region of interest" description="Disordered" evidence="6">
    <location>
        <begin position="223"/>
        <end position="255"/>
    </location>
</feature>
<dbReference type="InterPro" id="IPR004827">
    <property type="entry name" value="bZIP"/>
</dbReference>
<dbReference type="SMART" id="SM00338">
    <property type="entry name" value="BRLZ"/>
    <property type="match status" value="1"/>
</dbReference>
<evidence type="ECO:0000256" key="2">
    <source>
        <dbReference type="ARBA" id="ARBA00023015"/>
    </source>
</evidence>
<dbReference type="STRING" id="30732.ENSOMEP00000025569"/>
<keyword evidence="2" id="KW-0805">Transcription regulation</keyword>
<dbReference type="KEGG" id="oml:112139220"/>
<evidence type="ECO:0000256" key="5">
    <source>
        <dbReference type="ARBA" id="ARBA00023242"/>
    </source>
</evidence>
<dbReference type="CDD" id="cd14694">
    <property type="entry name" value="bZIP_NFIL3"/>
    <property type="match status" value="1"/>
</dbReference>
<name>A0A3B3D7W1_ORYME</name>
<dbReference type="FunFam" id="1.20.5.170:FF:000025">
    <property type="entry name" value="nuclear factor interleukin-3-regulated protein-like"/>
    <property type="match status" value="1"/>
</dbReference>
<dbReference type="PaxDb" id="30732-ENSOMEP00000025569"/>
<proteinExistence type="inferred from homology"/>
<dbReference type="OrthoDB" id="6151507at2759"/>
<dbReference type="Ensembl" id="ENSOMET00000006788.1">
    <property type="protein sequence ID" value="ENSOMEP00000025569.1"/>
    <property type="gene ID" value="ENSOMEG00000006873.1"/>
</dbReference>
<keyword evidence="4" id="KW-0804">Transcription</keyword>
<evidence type="ECO:0000256" key="4">
    <source>
        <dbReference type="ARBA" id="ARBA00023163"/>
    </source>
</evidence>
<sequence length="404" mass="43417">MQSIKQEEDCGEYGPDRAAVLAVALQGPDGGHSLPPAPFKAKSSCRRKREFIPEEKKDTLYWERRRKNNEAAKRSREKRRINDMVLENQLLALGEENAALRAELLSLKLRFGLLSAAAYSKEVQKLVPHPPVSPFPDPALPGSTRGVVSREEGPLQLRSSCISVIRHSPLMDSHALCGGAGLKQEPEDAGCAREEGGPYKLYQQCVISRLSGVCCPPASFLQVTGSSSNSPRSSDDCAMSKSSDGEDEQQVPSAAGARSVIVSALKVPEAGLTPSSAALPHKLRLKSRSVHVKAEVLDPEYEAAGRSAGLQNQQAPPCPLSEQLSNMQDWTQRPHSTARRPNPSVVPVSTSESEPQPISVHVRVCTSTEVPLGSGGADFTHCAARTLYDEAAPPENGHSSSPGR</sequence>
<dbReference type="Proteomes" id="UP000261560">
    <property type="component" value="Unplaced"/>
</dbReference>
<dbReference type="GO" id="GO:0005634">
    <property type="term" value="C:nucleus"/>
    <property type="evidence" value="ECO:0007669"/>
    <property type="project" value="InterPro"/>
</dbReference>
<dbReference type="GO" id="GO:0007623">
    <property type="term" value="P:circadian rhythm"/>
    <property type="evidence" value="ECO:0007669"/>
    <property type="project" value="InterPro"/>
</dbReference>
<dbReference type="GO" id="GO:0003700">
    <property type="term" value="F:DNA-binding transcription factor activity"/>
    <property type="evidence" value="ECO:0007669"/>
    <property type="project" value="InterPro"/>
</dbReference>
<dbReference type="OMA" id="FDAMQKL"/>
<dbReference type="AlphaFoldDB" id="A0A3B3D7W1"/>
<evidence type="ECO:0000313" key="8">
    <source>
        <dbReference type="Ensembl" id="ENSOMEP00000025569.1"/>
    </source>
</evidence>
<protein>
    <submittedName>
        <fullName evidence="8">Nuclear factor, interleukin 3 regulated</fullName>
    </submittedName>
</protein>
<dbReference type="SUPFAM" id="SSF57959">
    <property type="entry name" value="Leucine zipper domain"/>
    <property type="match status" value="1"/>
</dbReference>
<dbReference type="GO" id="GO:0003677">
    <property type="term" value="F:DNA binding"/>
    <property type="evidence" value="ECO:0007669"/>
    <property type="project" value="UniProtKB-KW"/>
</dbReference>
<dbReference type="PROSITE" id="PS00036">
    <property type="entry name" value="BZIP_BASIC"/>
    <property type="match status" value="1"/>
</dbReference>
<organism evidence="8 9">
    <name type="scientific">Oryzias melastigma</name>
    <name type="common">Marine medaka</name>
    <dbReference type="NCBI Taxonomy" id="30732"/>
    <lineage>
        <taxon>Eukaryota</taxon>
        <taxon>Metazoa</taxon>
        <taxon>Chordata</taxon>
        <taxon>Craniata</taxon>
        <taxon>Vertebrata</taxon>
        <taxon>Euteleostomi</taxon>
        <taxon>Actinopterygii</taxon>
        <taxon>Neopterygii</taxon>
        <taxon>Teleostei</taxon>
        <taxon>Neoteleostei</taxon>
        <taxon>Acanthomorphata</taxon>
        <taxon>Ovalentaria</taxon>
        <taxon>Atherinomorphae</taxon>
        <taxon>Beloniformes</taxon>
        <taxon>Adrianichthyidae</taxon>
        <taxon>Oryziinae</taxon>
        <taxon>Oryzias</taxon>
    </lineage>
</organism>
<dbReference type="PANTHER" id="PTHR15284">
    <property type="entry name" value="NUCLEAR FACTOR INTERLEUKIN-3-REGULATED PROTEIN"/>
    <property type="match status" value="1"/>
</dbReference>
<dbReference type="PROSITE" id="PS50217">
    <property type="entry name" value="BZIP"/>
    <property type="match status" value="1"/>
</dbReference>
<evidence type="ECO:0000256" key="3">
    <source>
        <dbReference type="ARBA" id="ARBA00023125"/>
    </source>
</evidence>
<feature type="region of interest" description="Disordered" evidence="6">
    <location>
        <begin position="328"/>
        <end position="354"/>
    </location>
</feature>
<dbReference type="Gene3D" id="1.20.5.170">
    <property type="match status" value="1"/>
</dbReference>
<evidence type="ECO:0000256" key="1">
    <source>
        <dbReference type="ARBA" id="ARBA00006079"/>
    </source>
</evidence>
<evidence type="ECO:0000313" key="9">
    <source>
        <dbReference type="Proteomes" id="UP000261560"/>
    </source>
</evidence>
<dbReference type="GO" id="GO:0006351">
    <property type="term" value="P:DNA-templated transcription"/>
    <property type="evidence" value="ECO:0007669"/>
    <property type="project" value="InterPro"/>
</dbReference>
<accession>A0A3B3D7W1</accession>
<keyword evidence="5" id="KW-0539">Nucleus</keyword>
<keyword evidence="3" id="KW-0238">DNA-binding</keyword>